<dbReference type="AlphaFoldDB" id="A0A016W933"/>
<protein>
    <recommendedName>
        <fullName evidence="2">Protein kinase domain-containing protein</fullName>
    </recommendedName>
</protein>
<gene>
    <name evidence="3" type="primary">Acey_s0930.g3086</name>
    <name evidence="3" type="ORF">Y032_0930g3086</name>
</gene>
<dbReference type="Proteomes" id="UP000024635">
    <property type="component" value="Unassembled WGS sequence"/>
</dbReference>
<dbReference type="OrthoDB" id="5979581at2759"/>
<organism evidence="3 4">
    <name type="scientific">Ancylostoma ceylanicum</name>
    <dbReference type="NCBI Taxonomy" id="53326"/>
    <lineage>
        <taxon>Eukaryota</taxon>
        <taxon>Metazoa</taxon>
        <taxon>Ecdysozoa</taxon>
        <taxon>Nematoda</taxon>
        <taxon>Chromadorea</taxon>
        <taxon>Rhabditida</taxon>
        <taxon>Rhabditina</taxon>
        <taxon>Rhabditomorpha</taxon>
        <taxon>Strongyloidea</taxon>
        <taxon>Ancylostomatidae</taxon>
        <taxon>Ancylostomatinae</taxon>
        <taxon>Ancylostoma</taxon>
    </lineage>
</organism>
<dbReference type="Pfam" id="PF00069">
    <property type="entry name" value="Pkinase"/>
    <property type="match status" value="1"/>
</dbReference>
<feature type="domain" description="Protein kinase" evidence="2">
    <location>
        <begin position="21"/>
        <end position="175"/>
    </location>
</feature>
<dbReference type="InterPro" id="IPR050235">
    <property type="entry name" value="CK1_Ser-Thr_kinase"/>
</dbReference>
<reference evidence="4" key="1">
    <citation type="journal article" date="2015" name="Nat. Genet.">
        <title>The genome and transcriptome of the zoonotic hookworm Ancylostoma ceylanicum identify infection-specific gene families.</title>
        <authorList>
            <person name="Schwarz E.M."/>
            <person name="Hu Y."/>
            <person name="Antoshechkin I."/>
            <person name="Miller M.M."/>
            <person name="Sternberg P.W."/>
            <person name="Aroian R.V."/>
        </authorList>
    </citation>
    <scope>NUCLEOTIDE SEQUENCE</scope>
    <source>
        <strain evidence="4">HY135</strain>
    </source>
</reference>
<dbReference type="PROSITE" id="PS00107">
    <property type="entry name" value="PROTEIN_KINASE_ATP"/>
    <property type="match status" value="1"/>
</dbReference>
<dbReference type="GO" id="GO:0004672">
    <property type="term" value="F:protein kinase activity"/>
    <property type="evidence" value="ECO:0007669"/>
    <property type="project" value="InterPro"/>
</dbReference>
<comment type="caution">
    <text evidence="3">The sequence shown here is derived from an EMBL/GenBank/DDBJ whole genome shotgun (WGS) entry which is preliminary data.</text>
</comment>
<keyword evidence="1" id="KW-0547">Nucleotide-binding</keyword>
<dbReference type="InterPro" id="IPR017441">
    <property type="entry name" value="Protein_kinase_ATP_BS"/>
</dbReference>
<dbReference type="Gene3D" id="3.30.200.20">
    <property type="entry name" value="Phosphorylase Kinase, domain 1"/>
    <property type="match status" value="1"/>
</dbReference>
<dbReference type="STRING" id="53326.A0A016W933"/>
<dbReference type="SUPFAM" id="SSF56112">
    <property type="entry name" value="Protein kinase-like (PK-like)"/>
    <property type="match status" value="1"/>
</dbReference>
<evidence type="ECO:0000259" key="2">
    <source>
        <dbReference type="PROSITE" id="PS50011"/>
    </source>
</evidence>
<evidence type="ECO:0000313" key="3">
    <source>
        <dbReference type="EMBL" id="EYC36120.1"/>
    </source>
</evidence>
<feature type="binding site" evidence="1">
    <location>
        <position position="50"/>
    </location>
    <ligand>
        <name>ATP</name>
        <dbReference type="ChEBI" id="CHEBI:30616"/>
    </ligand>
</feature>
<dbReference type="InterPro" id="IPR011009">
    <property type="entry name" value="Kinase-like_dom_sf"/>
</dbReference>
<evidence type="ECO:0000256" key="1">
    <source>
        <dbReference type="PROSITE-ProRule" id="PRU10141"/>
    </source>
</evidence>
<keyword evidence="4" id="KW-1185">Reference proteome</keyword>
<dbReference type="GO" id="GO:0005524">
    <property type="term" value="F:ATP binding"/>
    <property type="evidence" value="ECO:0007669"/>
    <property type="project" value="UniProtKB-UniRule"/>
</dbReference>
<sequence>MRLVCGYKRRLKKGSIVAREWRIIQKLGEGGFGAVYKVVNIETRTFAAFKVEAPREHSVLKLEAMVLRRLETCPFVPHILDSGKKPSYSYLIMSLLGPSLNKILKSQTIPLFCPNRDNKQPKNSSRFYGKVCSISTQVRIGINILYALKQLHDLKEHVQCLKERMSTLLERKKTE</sequence>
<evidence type="ECO:0000313" key="4">
    <source>
        <dbReference type="Proteomes" id="UP000024635"/>
    </source>
</evidence>
<name>A0A016W933_9BILA</name>
<accession>A0A016W933</accession>
<dbReference type="EMBL" id="JARK01000530">
    <property type="protein sequence ID" value="EYC36120.1"/>
    <property type="molecule type" value="Genomic_DNA"/>
</dbReference>
<dbReference type="PROSITE" id="PS50011">
    <property type="entry name" value="PROTEIN_KINASE_DOM"/>
    <property type="match status" value="1"/>
</dbReference>
<keyword evidence="1" id="KW-0067">ATP-binding</keyword>
<dbReference type="PANTHER" id="PTHR11909">
    <property type="entry name" value="CASEIN KINASE-RELATED"/>
    <property type="match status" value="1"/>
</dbReference>
<proteinExistence type="predicted"/>
<dbReference type="InterPro" id="IPR000719">
    <property type="entry name" value="Prot_kinase_dom"/>
</dbReference>